<evidence type="ECO:0000313" key="2">
    <source>
        <dbReference type="Proteomes" id="UP000567795"/>
    </source>
</evidence>
<organism evidence="1 2">
    <name type="scientific">Allostreptomyces psammosilenae</name>
    <dbReference type="NCBI Taxonomy" id="1892865"/>
    <lineage>
        <taxon>Bacteria</taxon>
        <taxon>Bacillati</taxon>
        <taxon>Actinomycetota</taxon>
        <taxon>Actinomycetes</taxon>
        <taxon>Kitasatosporales</taxon>
        <taxon>Streptomycetaceae</taxon>
        <taxon>Allostreptomyces</taxon>
    </lineage>
</organism>
<dbReference type="Pfam" id="PF07920">
    <property type="entry name" value="DUF1684"/>
    <property type="match status" value="1"/>
</dbReference>
<dbReference type="AlphaFoldDB" id="A0A852ZMT6"/>
<gene>
    <name evidence="1" type="ORF">FHU37_000689</name>
</gene>
<dbReference type="PANTHER" id="PTHR41913">
    <property type="entry name" value="DUF1684 DOMAIN-CONTAINING PROTEIN"/>
    <property type="match status" value="1"/>
</dbReference>
<protein>
    <recommendedName>
        <fullName evidence="3">DUF1684 domain-containing protein</fullName>
    </recommendedName>
</protein>
<evidence type="ECO:0000313" key="1">
    <source>
        <dbReference type="EMBL" id="NYI03746.1"/>
    </source>
</evidence>
<dbReference type="PANTHER" id="PTHR41913:SF1">
    <property type="entry name" value="DUF1684 DOMAIN-CONTAINING PROTEIN"/>
    <property type="match status" value="1"/>
</dbReference>
<dbReference type="RefSeq" id="WP_179812750.1">
    <property type="nucleotide sequence ID" value="NZ_JACBZD010000001.1"/>
</dbReference>
<comment type="caution">
    <text evidence="1">The sequence shown here is derived from an EMBL/GenBank/DDBJ whole genome shotgun (WGS) entry which is preliminary data.</text>
</comment>
<dbReference type="Proteomes" id="UP000567795">
    <property type="component" value="Unassembled WGS sequence"/>
</dbReference>
<accession>A0A852ZMT6</accession>
<reference evidence="1 2" key="1">
    <citation type="submission" date="2020-07" db="EMBL/GenBank/DDBJ databases">
        <title>Sequencing the genomes of 1000 actinobacteria strains.</title>
        <authorList>
            <person name="Klenk H.-P."/>
        </authorList>
    </citation>
    <scope>NUCLEOTIDE SEQUENCE [LARGE SCALE GENOMIC DNA]</scope>
    <source>
        <strain evidence="1 2">DSM 42178</strain>
    </source>
</reference>
<dbReference type="InterPro" id="IPR012467">
    <property type="entry name" value="DUF1684"/>
</dbReference>
<evidence type="ECO:0008006" key="3">
    <source>
        <dbReference type="Google" id="ProtNLM"/>
    </source>
</evidence>
<proteinExistence type="predicted"/>
<sequence length="273" mass="29072">MTTDVRPAQSSTDDAFAAEWADWHARREEELRAPHGWLSLTALHWLDETPAEYPPLPGEWSATPETGVTLSARAEDGVRLDGTLVSGTVRVAPADNAAGALATVGDLRVEIIRRGRSHALRVRDPQAATRTGFTGVPAYAPDPAWVVAGTLTPLPEPREITVDAVVAGLHHRRTAVGTVRFTAAGQEHTLTALAGPDDASLVLHFRDATNGVTTAPNARTLTIPAADADGRVTIDFNRAVNLPCAFTDFATCPLPPAENRLPIAVEAGERNPR</sequence>
<name>A0A852ZMT6_9ACTN</name>
<keyword evidence="2" id="KW-1185">Reference proteome</keyword>
<dbReference type="EMBL" id="JACBZD010000001">
    <property type="protein sequence ID" value="NYI03746.1"/>
    <property type="molecule type" value="Genomic_DNA"/>
</dbReference>